<keyword evidence="2" id="KW-1185">Reference proteome</keyword>
<evidence type="ECO:0000313" key="2">
    <source>
        <dbReference type="Proteomes" id="UP001163321"/>
    </source>
</evidence>
<gene>
    <name evidence="1" type="ORF">PsorP6_001489</name>
</gene>
<comment type="caution">
    <text evidence="1">The sequence shown here is derived from an EMBL/GenBank/DDBJ whole genome shotgun (WGS) entry which is preliminary data.</text>
</comment>
<protein>
    <submittedName>
        <fullName evidence="1">Uncharacterized protein</fullName>
    </submittedName>
</protein>
<name>A0ACC0WUP6_9STRA</name>
<proteinExistence type="predicted"/>
<dbReference type="EMBL" id="CM047580">
    <property type="protein sequence ID" value="KAI9922645.1"/>
    <property type="molecule type" value="Genomic_DNA"/>
</dbReference>
<reference evidence="1 2" key="1">
    <citation type="journal article" date="2022" name="bioRxiv">
        <title>The genome of the oomycete Peronosclerospora sorghi, a cosmopolitan pathogen of maize and sorghum, is inflated with dispersed pseudogenes.</title>
        <authorList>
            <person name="Fletcher K."/>
            <person name="Martin F."/>
            <person name="Isakeit T."/>
            <person name="Cavanaugh K."/>
            <person name="Magill C."/>
            <person name="Michelmore R."/>
        </authorList>
    </citation>
    <scope>NUCLEOTIDE SEQUENCE [LARGE SCALE GENOMIC DNA]</scope>
    <source>
        <strain evidence="1">P6</strain>
    </source>
</reference>
<organism evidence="1 2">
    <name type="scientific">Peronosclerospora sorghi</name>
    <dbReference type="NCBI Taxonomy" id="230839"/>
    <lineage>
        <taxon>Eukaryota</taxon>
        <taxon>Sar</taxon>
        <taxon>Stramenopiles</taxon>
        <taxon>Oomycota</taxon>
        <taxon>Peronosporomycetes</taxon>
        <taxon>Peronosporales</taxon>
        <taxon>Peronosporaceae</taxon>
        <taxon>Peronosclerospora</taxon>
    </lineage>
</organism>
<evidence type="ECO:0000313" key="1">
    <source>
        <dbReference type="EMBL" id="KAI9922645.1"/>
    </source>
</evidence>
<dbReference type="Proteomes" id="UP001163321">
    <property type="component" value="Chromosome 1"/>
</dbReference>
<accession>A0ACC0WUP6</accession>
<sequence>MKLASIVAAFVGLTVPTVDASLHLRVQILSELADVNQQCEWEDKAVRCNTGMYCQKMKEPTSGWCMKKNPGLNDQCGGMDPKNQPWSNTCSGKNLKCVPLSNTYSKCQTASYLEKIKMPTHLKDANEKVALNDRCKFANGHKECAAGLRCVHDTDWSGTCMKVEADLFDQCAGMDVRGLWKASCPKGALCREADEFFSQCWPEAVSEEMDA</sequence>